<reference evidence="1" key="1">
    <citation type="submission" date="2014-11" db="EMBL/GenBank/DDBJ databases">
        <authorList>
            <person name="Amaro Gonzalez C."/>
        </authorList>
    </citation>
    <scope>NUCLEOTIDE SEQUENCE</scope>
</reference>
<proteinExistence type="predicted"/>
<accession>A0A0E9P7Y4</accession>
<organism evidence="1">
    <name type="scientific">Anguilla anguilla</name>
    <name type="common">European freshwater eel</name>
    <name type="synonym">Muraena anguilla</name>
    <dbReference type="NCBI Taxonomy" id="7936"/>
    <lineage>
        <taxon>Eukaryota</taxon>
        <taxon>Metazoa</taxon>
        <taxon>Chordata</taxon>
        <taxon>Craniata</taxon>
        <taxon>Vertebrata</taxon>
        <taxon>Euteleostomi</taxon>
        <taxon>Actinopterygii</taxon>
        <taxon>Neopterygii</taxon>
        <taxon>Teleostei</taxon>
        <taxon>Anguilliformes</taxon>
        <taxon>Anguillidae</taxon>
        <taxon>Anguilla</taxon>
    </lineage>
</organism>
<protein>
    <submittedName>
        <fullName evidence="1">Uncharacterized protein</fullName>
    </submittedName>
</protein>
<sequence length="55" mass="6307">MVAYECSHADVCRLFYGQAGIMYCGKTSGKQIRSPPKIMNYLDKDTNTVALRKWF</sequence>
<reference evidence="1" key="2">
    <citation type="journal article" date="2015" name="Fish Shellfish Immunol.">
        <title>Early steps in the European eel (Anguilla anguilla)-Vibrio vulnificus interaction in the gills: Role of the RtxA13 toxin.</title>
        <authorList>
            <person name="Callol A."/>
            <person name="Pajuelo D."/>
            <person name="Ebbesson L."/>
            <person name="Teles M."/>
            <person name="MacKenzie S."/>
            <person name="Amaro C."/>
        </authorList>
    </citation>
    <scope>NUCLEOTIDE SEQUENCE</scope>
</reference>
<evidence type="ECO:0000313" key="1">
    <source>
        <dbReference type="EMBL" id="JAH00624.1"/>
    </source>
</evidence>
<name>A0A0E9P7Y4_ANGAN</name>
<dbReference type="AlphaFoldDB" id="A0A0E9P7Y4"/>
<dbReference type="EMBL" id="GBXM01107953">
    <property type="protein sequence ID" value="JAH00624.1"/>
    <property type="molecule type" value="Transcribed_RNA"/>
</dbReference>